<proteinExistence type="inferred from homology"/>
<dbReference type="AlphaFoldDB" id="A0AAE8N3Y2"/>
<comment type="similarity">
    <text evidence="1">Belongs to the actin family.</text>
</comment>
<sequence>MSGSAARWREEQILVICPGSRTTMAQLGCNELTPPVHRMPTRMFLDPEDGGWRPYHTFKRRKGGKKAGVEQNGDEEKANGDEDEWEWVEDQDSEEGAVYPMQAGRIVNMPAFLAFLDHIHSLLTTTYHNTPIVLMASPQWTRDCVEEITQFIFEKTKTPALCLIHSAIATQYGLRWPNMTVVDIGFEKVDVTCIFDGAVMNHQAIGVAYGDDDGIQSGGEVFTRKLLALLEGKGFNYDMAEQLKKSTICEVLPYAADLPDRMELPKANAETAGLPPSSNPAADAAKVADSARAIAPADEDEMEVEDKIVADGVLDVAAIVTTGQTKEFLAKKEKEKAKSAKKTAANEAQASRIARLPNSKRTHNIFHYEEVVQEEVPKAKPAPAVPSAPAAAPADAATTENGTAKPETAEGEKPAAEEATKEGPEGEKSAAEEPAKQGDEAVKTEAAQPTEKPEGPETAPPAAEPAAEQPPRPDSPVETELQAKLVRRDIEVGLERFRFADRDQIDRITTLIWKTIQGVPDMFMRPACWDHIAIVGNGSRVRGLRENIIQTLTARHLISPSSATIFTSELPSNMATPTGTGSQTPTGSFTGTPHQLPPTASSVNPLLQAATTATLNGPIPGQQPLPGGAPGSEAGVSPSHRFHSQTPTSIKLAPLPTYLAEWSKNGYEEAMFLGAQVAGRIAFCLHNLDGSSSEAQRRMSLSRVEYNEIGPKGVRKHSMLQ</sequence>
<dbReference type="InterPro" id="IPR004000">
    <property type="entry name" value="Actin"/>
</dbReference>
<protein>
    <submittedName>
        <fullName evidence="3">Related to actin-related protein</fullName>
    </submittedName>
</protein>
<feature type="region of interest" description="Disordered" evidence="2">
    <location>
        <begin position="374"/>
        <end position="478"/>
    </location>
</feature>
<feature type="region of interest" description="Disordered" evidence="2">
    <location>
        <begin position="570"/>
        <end position="602"/>
    </location>
</feature>
<dbReference type="Pfam" id="PF00022">
    <property type="entry name" value="Actin"/>
    <property type="match status" value="1"/>
</dbReference>
<dbReference type="SMART" id="SM00268">
    <property type="entry name" value="ACTIN"/>
    <property type="match status" value="1"/>
</dbReference>
<name>A0AAE8N3Y2_9PEZI</name>
<feature type="compositionally biased region" description="Basic and acidic residues" evidence="2">
    <location>
        <begin position="407"/>
        <end position="443"/>
    </location>
</feature>
<reference evidence="3" key="1">
    <citation type="submission" date="2018-03" db="EMBL/GenBank/DDBJ databases">
        <authorList>
            <person name="Guldener U."/>
        </authorList>
    </citation>
    <scope>NUCLEOTIDE SEQUENCE</scope>
</reference>
<keyword evidence="4" id="KW-1185">Reference proteome</keyword>
<dbReference type="PANTHER" id="PTHR11937">
    <property type="entry name" value="ACTIN"/>
    <property type="match status" value="1"/>
</dbReference>
<feature type="compositionally biased region" description="Low complexity" evidence="2">
    <location>
        <begin position="379"/>
        <end position="397"/>
    </location>
</feature>
<feature type="region of interest" description="Disordered" evidence="2">
    <location>
        <begin position="338"/>
        <end position="361"/>
    </location>
</feature>
<dbReference type="SUPFAM" id="SSF53067">
    <property type="entry name" value="Actin-like ATPase domain"/>
    <property type="match status" value="2"/>
</dbReference>
<dbReference type="Gene3D" id="3.30.420.40">
    <property type="match status" value="3"/>
</dbReference>
<dbReference type="EMBL" id="ONZQ02000014">
    <property type="protein sequence ID" value="SPO05951.1"/>
    <property type="molecule type" value="Genomic_DNA"/>
</dbReference>
<dbReference type="Proteomes" id="UP001187682">
    <property type="component" value="Unassembled WGS sequence"/>
</dbReference>
<feature type="region of interest" description="Disordered" evidence="2">
    <location>
        <begin position="57"/>
        <end position="84"/>
    </location>
</feature>
<dbReference type="InterPro" id="IPR043129">
    <property type="entry name" value="ATPase_NBD"/>
</dbReference>
<organism evidence="3 4">
    <name type="scientific">Cephalotrichum gorgonifer</name>
    <dbReference type="NCBI Taxonomy" id="2041049"/>
    <lineage>
        <taxon>Eukaryota</taxon>
        <taxon>Fungi</taxon>
        <taxon>Dikarya</taxon>
        <taxon>Ascomycota</taxon>
        <taxon>Pezizomycotina</taxon>
        <taxon>Sordariomycetes</taxon>
        <taxon>Hypocreomycetidae</taxon>
        <taxon>Microascales</taxon>
        <taxon>Microascaceae</taxon>
        <taxon>Cephalotrichum</taxon>
    </lineage>
</organism>
<gene>
    <name evidence="3" type="ORF">DNG_08640</name>
</gene>
<feature type="compositionally biased region" description="Low complexity" evidence="2">
    <location>
        <begin position="576"/>
        <end position="593"/>
    </location>
</feature>
<dbReference type="Gene3D" id="3.90.640.60">
    <property type="match status" value="1"/>
</dbReference>
<feature type="compositionally biased region" description="Low complexity" evidence="2">
    <location>
        <begin position="617"/>
        <end position="626"/>
    </location>
</feature>
<feature type="compositionally biased region" description="Pro residues" evidence="2">
    <location>
        <begin position="458"/>
        <end position="474"/>
    </location>
</feature>
<evidence type="ECO:0000256" key="1">
    <source>
        <dbReference type="RuleBase" id="RU000487"/>
    </source>
</evidence>
<comment type="caution">
    <text evidence="3">The sequence shown here is derived from an EMBL/GenBank/DDBJ whole genome shotgun (WGS) entry which is preliminary data.</text>
</comment>
<evidence type="ECO:0000313" key="4">
    <source>
        <dbReference type="Proteomes" id="UP001187682"/>
    </source>
</evidence>
<evidence type="ECO:0000313" key="3">
    <source>
        <dbReference type="EMBL" id="SPO05951.1"/>
    </source>
</evidence>
<feature type="region of interest" description="Disordered" evidence="2">
    <location>
        <begin position="614"/>
        <end position="647"/>
    </location>
</feature>
<evidence type="ECO:0000256" key="2">
    <source>
        <dbReference type="SAM" id="MobiDB-lite"/>
    </source>
</evidence>
<accession>A0AAE8N3Y2</accession>